<dbReference type="GO" id="GO:0046872">
    <property type="term" value="F:metal ion binding"/>
    <property type="evidence" value="ECO:0007669"/>
    <property type="project" value="InterPro"/>
</dbReference>
<evidence type="ECO:0000313" key="2">
    <source>
        <dbReference type="EMBL" id="KST65133.1"/>
    </source>
</evidence>
<comment type="caution">
    <text evidence="2">The sequence shown here is derived from an EMBL/GenBank/DDBJ whole genome shotgun (WGS) entry which is preliminary data.</text>
</comment>
<dbReference type="InterPro" id="IPR006121">
    <property type="entry name" value="HMA_dom"/>
</dbReference>
<dbReference type="SUPFAM" id="SSF55008">
    <property type="entry name" value="HMA, heavy metal-associated domain"/>
    <property type="match status" value="1"/>
</dbReference>
<proteinExistence type="predicted"/>
<dbReference type="AlphaFoldDB" id="A0A0V7ZKS5"/>
<sequence length="64" mass="6636">MTLTLKVPDIACSACVSAVTDAITSVDSSATVEADPKTKIVNVQTQQSEDKIKQVLADAGYPPA</sequence>
<dbReference type="Pfam" id="PF00403">
    <property type="entry name" value="HMA"/>
    <property type="match status" value="1"/>
</dbReference>
<dbReference type="Proteomes" id="UP000053372">
    <property type="component" value="Unassembled WGS sequence"/>
</dbReference>
<reference evidence="2 3" key="1">
    <citation type="journal article" date="2015" name="Genome Announc.">
        <title>Draft Genome of the Euendolithic (true boring) Cyanobacterium Mastigocoleus testarum strain BC008.</title>
        <authorList>
            <person name="Guida B.S."/>
            <person name="Garcia-Pichel F."/>
        </authorList>
    </citation>
    <scope>NUCLEOTIDE SEQUENCE [LARGE SCALE GENOMIC DNA]</scope>
    <source>
        <strain evidence="2 3">BC008</strain>
    </source>
</reference>
<dbReference type="PROSITE" id="PS50846">
    <property type="entry name" value="HMA_2"/>
    <property type="match status" value="1"/>
</dbReference>
<evidence type="ECO:0000259" key="1">
    <source>
        <dbReference type="PROSITE" id="PS50846"/>
    </source>
</evidence>
<protein>
    <submittedName>
        <fullName evidence="2">Heavy metal transporter</fullName>
    </submittedName>
</protein>
<dbReference type="InterPro" id="IPR036163">
    <property type="entry name" value="HMA_dom_sf"/>
</dbReference>
<dbReference type="CDD" id="cd00371">
    <property type="entry name" value="HMA"/>
    <property type="match status" value="1"/>
</dbReference>
<dbReference type="EMBL" id="LMTZ01000112">
    <property type="protein sequence ID" value="KST65133.1"/>
    <property type="molecule type" value="Genomic_DNA"/>
</dbReference>
<dbReference type="Gene3D" id="3.30.70.100">
    <property type="match status" value="1"/>
</dbReference>
<organism evidence="2 3">
    <name type="scientific">Mastigocoleus testarum BC008</name>
    <dbReference type="NCBI Taxonomy" id="371196"/>
    <lineage>
        <taxon>Bacteria</taxon>
        <taxon>Bacillati</taxon>
        <taxon>Cyanobacteriota</taxon>
        <taxon>Cyanophyceae</taxon>
        <taxon>Nostocales</taxon>
        <taxon>Hapalosiphonaceae</taxon>
        <taxon>Mastigocoleus</taxon>
    </lineage>
</organism>
<keyword evidence="3" id="KW-1185">Reference proteome</keyword>
<evidence type="ECO:0000313" key="3">
    <source>
        <dbReference type="Proteomes" id="UP000053372"/>
    </source>
</evidence>
<dbReference type="OrthoDB" id="516025at2"/>
<gene>
    <name evidence="2" type="ORF">BC008_20255</name>
</gene>
<name>A0A0V7ZKS5_9CYAN</name>
<accession>A0A0V7ZKS5</accession>
<dbReference type="RefSeq" id="WP_058184085.1">
    <property type="nucleotide sequence ID" value="NZ_LMTZ01000112.1"/>
</dbReference>
<feature type="domain" description="HMA" evidence="1">
    <location>
        <begin position="1"/>
        <end position="64"/>
    </location>
</feature>